<dbReference type="EMBL" id="LR796780">
    <property type="protein sequence ID" value="CAB4166249.1"/>
    <property type="molecule type" value="Genomic_DNA"/>
</dbReference>
<protein>
    <submittedName>
        <fullName evidence="3">Uncharacterized protein</fullName>
    </submittedName>
</protein>
<evidence type="ECO:0000313" key="3">
    <source>
        <dbReference type="EMBL" id="CAB4178867.1"/>
    </source>
</evidence>
<sequence>MITIKFEALTKKEIEQRVAQFMSDYPPAGYGTRAGEIVFADDVWSCEIRRSSSCE</sequence>
<evidence type="ECO:0000313" key="2">
    <source>
        <dbReference type="EMBL" id="CAB4173318.1"/>
    </source>
</evidence>
<evidence type="ECO:0000313" key="4">
    <source>
        <dbReference type="EMBL" id="CAB4219858.1"/>
    </source>
</evidence>
<evidence type="ECO:0000313" key="1">
    <source>
        <dbReference type="EMBL" id="CAB4166249.1"/>
    </source>
</evidence>
<dbReference type="EMBL" id="LR796896">
    <property type="protein sequence ID" value="CAB4173318.1"/>
    <property type="molecule type" value="Genomic_DNA"/>
</dbReference>
<accession>A0A6J5Q922</accession>
<organism evidence="3">
    <name type="scientific">uncultured Caudovirales phage</name>
    <dbReference type="NCBI Taxonomy" id="2100421"/>
    <lineage>
        <taxon>Viruses</taxon>
        <taxon>Duplodnaviria</taxon>
        <taxon>Heunggongvirae</taxon>
        <taxon>Uroviricota</taxon>
        <taxon>Caudoviricetes</taxon>
        <taxon>Peduoviridae</taxon>
        <taxon>Maltschvirus</taxon>
        <taxon>Maltschvirus maltsch</taxon>
    </lineage>
</organism>
<proteinExistence type="predicted"/>
<dbReference type="EMBL" id="LR796971">
    <property type="protein sequence ID" value="CAB4178867.1"/>
    <property type="molecule type" value="Genomic_DNA"/>
</dbReference>
<reference evidence="3" key="1">
    <citation type="submission" date="2020-05" db="EMBL/GenBank/DDBJ databases">
        <authorList>
            <person name="Chiriac C."/>
            <person name="Salcher M."/>
            <person name="Ghai R."/>
            <person name="Kavagutti S V."/>
        </authorList>
    </citation>
    <scope>NUCLEOTIDE SEQUENCE</scope>
</reference>
<gene>
    <name evidence="3" type="ORF">UFOVP1025_10</name>
    <name evidence="4" type="ORF">UFOVP1628_13</name>
    <name evidence="1" type="ORF">UFOVP852_24</name>
    <name evidence="2" type="ORF">UFOVP948_47</name>
</gene>
<name>A0A6J5Q922_9CAUD</name>
<dbReference type="EMBL" id="LR797488">
    <property type="protein sequence ID" value="CAB4219858.1"/>
    <property type="molecule type" value="Genomic_DNA"/>
</dbReference>